<evidence type="ECO:0000256" key="5">
    <source>
        <dbReference type="ARBA" id="ARBA00022847"/>
    </source>
</evidence>
<feature type="binding site" evidence="8">
    <location>
        <position position="65"/>
    </location>
    <ligand>
        <name>Na(+)</name>
        <dbReference type="ChEBI" id="CHEBI:29101"/>
        <label>1</label>
    </ligand>
</feature>
<feature type="transmembrane region" description="Helical" evidence="11">
    <location>
        <begin position="330"/>
        <end position="355"/>
    </location>
</feature>
<dbReference type="Pfam" id="PF00209">
    <property type="entry name" value="SNF"/>
    <property type="match status" value="1"/>
</dbReference>
<reference evidence="13 14" key="1">
    <citation type="journal article" date="2021" name="J. Hered.">
        <title>A chromosome-level genome assembly of the parasitoid wasp, Cotesia glomerata (Hymenoptera: Braconidae).</title>
        <authorList>
            <person name="Pinto B.J."/>
            <person name="Weis J.J."/>
            <person name="Gamble T."/>
            <person name="Ode P.J."/>
            <person name="Paul R."/>
            <person name="Zaspel J.M."/>
        </authorList>
    </citation>
    <scope>NUCLEOTIDE SEQUENCE [LARGE SCALE GENOMIC DNA]</scope>
    <source>
        <strain evidence="13">CgM1</strain>
    </source>
</reference>
<feature type="region of interest" description="Disordered" evidence="10">
    <location>
        <begin position="1150"/>
        <end position="1180"/>
    </location>
</feature>
<feature type="compositionally biased region" description="Pro residues" evidence="10">
    <location>
        <begin position="1168"/>
        <end position="1179"/>
    </location>
</feature>
<evidence type="ECO:0000256" key="7">
    <source>
        <dbReference type="ARBA" id="ARBA00023136"/>
    </source>
</evidence>
<name>A0AAV7I9E3_COTGL</name>
<dbReference type="GO" id="GO:0015179">
    <property type="term" value="F:L-amino acid transmembrane transporter activity"/>
    <property type="evidence" value="ECO:0007669"/>
    <property type="project" value="TreeGrafter"/>
</dbReference>
<evidence type="ECO:0000256" key="9">
    <source>
        <dbReference type="SAM" id="Coils"/>
    </source>
</evidence>
<evidence type="ECO:0000313" key="14">
    <source>
        <dbReference type="Proteomes" id="UP000826195"/>
    </source>
</evidence>
<feature type="transmembrane region" description="Helical" evidence="11">
    <location>
        <begin position="130"/>
        <end position="156"/>
    </location>
</feature>
<evidence type="ECO:0000256" key="3">
    <source>
        <dbReference type="ARBA" id="ARBA00022448"/>
    </source>
</evidence>
<dbReference type="GO" id="GO:0005283">
    <property type="term" value="F:amino acid:sodium symporter activity"/>
    <property type="evidence" value="ECO:0007669"/>
    <property type="project" value="TreeGrafter"/>
</dbReference>
<dbReference type="SUPFAM" id="SSF161070">
    <property type="entry name" value="SNF-like"/>
    <property type="match status" value="2"/>
</dbReference>
<evidence type="ECO:0000256" key="11">
    <source>
        <dbReference type="SAM" id="Phobius"/>
    </source>
</evidence>
<gene>
    <name evidence="13" type="ORF">KQX54_005719</name>
</gene>
<feature type="transmembrane region" description="Helical" evidence="11">
    <location>
        <begin position="1083"/>
        <end position="1106"/>
    </location>
</feature>
<feature type="region of interest" description="Disordered" evidence="10">
    <location>
        <begin position="1257"/>
        <end position="1277"/>
    </location>
</feature>
<feature type="coiled-coil region" evidence="9">
    <location>
        <begin position="591"/>
        <end position="618"/>
    </location>
</feature>
<feature type="region of interest" description="Disordered" evidence="10">
    <location>
        <begin position="1389"/>
        <end position="1418"/>
    </location>
</feature>
<comment type="subcellular location">
    <subcellularLocation>
        <location evidence="1">Membrane</location>
        <topology evidence="1">Multi-pass membrane protein</topology>
    </subcellularLocation>
</comment>
<organism evidence="13 14">
    <name type="scientific">Cotesia glomerata</name>
    <name type="common">Lepidopteran parasitic wasp</name>
    <name type="synonym">Apanteles glomeratus</name>
    <dbReference type="NCBI Taxonomy" id="32391"/>
    <lineage>
        <taxon>Eukaryota</taxon>
        <taxon>Metazoa</taxon>
        <taxon>Ecdysozoa</taxon>
        <taxon>Arthropoda</taxon>
        <taxon>Hexapoda</taxon>
        <taxon>Insecta</taxon>
        <taxon>Pterygota</taxon>
        <taxon>Neoptera</taxon>
        <taxon>Endopterygota</taxon>
        <taxon>Hymenoptera</taxon>
        <taxon>Apocrita</taxon>
        <taxon>Ichneumonoidea</taxon>
        <taxon>Braconidae</taxon>
        <taxon>Microgastrinae</taxon>
        <taxon>Cotesia</taxon>
    </lineage>
</organism>
<dbReference type="GO" id="GO:0089718">
    <property type="term" value="P:amino acid import across plasma membrane"/>
    <property type="evidence" value="ECO:0007669"/>
    <property type="project" value="TreeGrafter"/>
</dbReference>
<dbReference type="PANTHER" id="PTHR11616:SF323">
    <property type="entry name" value="SODIUM-DEPENDENT TRANSPORTER BEDRAGGLED"/>
    <property type="match status" value="1"/>
</dbReference>
<dbReference type="PANTHER" id="PTHR11616">
    <property type="entry name" value="SODIUM/CHLORIDE DEPENDENT TRANSPORTER"/>
    <property type="match status" value="1"/>
</dbReference>
<evidence type="ECO:0000256" key="4">
    <source>
        <dbReference type="ARBA" id="ARBA00022692"/>
    </source>
</evidence>
<feature type="transmembrane region" description="Helical" evidence="11">
    <location>
        <begin position="444"/>
        <end position="475"/>
    </location>
</feature>
<dbReference type="InterPro" id="IPR037272">
    <property type="entry name" value="SNS_sf"/>
</dbReference>
<feature type="compositionally biased region" description="Basic residues" evidence="10">
    <location>
        <begin position="1261"/>
        <end position="1271"/>
    </location>
</feature>
<feature type="transmembrane region" description="Helical" evidence="11">
    <location>
        <begin position="295"/>
        <end position="318"/>
    </location>
</feature>
<keyword evidence="7 11" id="KW-0472">Membrane</keyword>
<evidence type="ECO:0000256" key="2">
    <source>
        <dbReference type="ARBA" id="ARBA00006459"/>
    </source>
</evidence>
<dbReference type="SUPFAM" id="SSF49599">
    <property type="entry name" value="TRAF domain-like"/>
    <property type="match status" value="1"/>
</dbReference>
<feature type="coiled-coil region" evidence="9">
    <location>
        <begin position="655"/>
        <end position="715"/>
    </location>
</feature>
<keyword evidence="14" id="KW-1185">Reference proteome</keyword>
<proteinExistence type="inferred from homology"/>
<evidence type="ECO:0000313" key="13">
    <source>
        <dbReference type="EMBL" id="KAH0546018.1"/>
    </source>
</evidence>
<dbReference type="GO" id="GO:0046872">
    <property type="term" value="F:metal ion binding"/>
    <property type="evidence" value="ECO:0007669"/>
    <property type="project" value="UniProtKB-KW"/>
</dbReference>
<comment type="similarity">
    <text evidence="2">Belongs to the sodium:neurotransmitter symporter (SNF) (TC 2.A.22) family.</text>
</comment>
<evidence type="ECO:0000256" key="8">
    <source>
        <dbReference type="PIRSR" id="PIRSR600175-1"/>
    </source>
</evidence>
<feature type="region of interest" description="Disordered" evidence="10">
    <location>
        <begin position="21"/>
        <end position="50"/>
    </location>
</feature>
<evidence type="ECO:0000256" key="10">
    <source>
        <dbReference type="SAM" id="MobiDB-lite"/>
    </source>
</evidence>
<dbReference type="PRINTS" id="PR00176">
    <property type="entry name" value="NANEUSMPORT"/>
</dbReference>
<dbReference type="InterPro" id="IPR008974">
    <property type="entry name" value="TRAF-like"/>
</dbReference>
<evidence type="ECO:0000256" key="1">
    <source>
        <dbReference type="ARBA" id="ARBA00004141"/>
    </source>
</evidence>
<keyword evidence="3" id="KW-0813">Transport</keyword>
<keyword evidence="8" id="KW-0479">Metal-binding</keyword>
<feature type="compositionally biased region" description="Basic and acidic residues" evidence="10">
    <location>
        <begin position="23"/>
        <end position="33"/>
    </location>
</feature>
<dbReference type="EMBL" id="JAHXZJ010002237">
    <property type="protein sequence ID" value="KAH0546018.1"/>
    <property type="molecule type" value="Genomic_DNA"/>
</dbReference>
<keyword evidence="4 11" id="KW-0812">Transmembrane</keyword>
<dbReference type="Proteomes" id="UP000826195">
    <property type="component" value="Unassembled WGS sequence"/>
</dbReference>
<evidence type="ECO:0000259" key="12">
    <source>
        <dbReference type="Pfam" id="PF22486"/>
    </source>
</evidence>
<keyword evidence="6 11" id="KW-1133">Transmembrane helix</keyword>
<dbReference type="GO" id="GO:0005886">
    <property type="term" value="C:plasma membrane"/>
    <property type="evidence" value="ECO:0007669"/>
    <property type="project" value="TreeGrafter"/>
</dbReference>
<dbReference type="PROSITE" id="PS50267">
    <property type="entry name" value="NA_NEUROTRAN_SYMP_3"/>
    <property type="match status" value="1"/>
</dbReference>
<evidence type="ECO:0000256" key="6">
    <source>
        <dbReference type="ARBA" id="ARBA00022989"/>
    </source>
</evidence>
<feature type="transmembrane region" description="Helical" evidence="11">
    <location>
        <begin position="248"/>
        <end position="269"/>
    </location>
</feature>
<protein>
    <recommendedName>
        <fullName evidence="12">MATH domain-containing protein</fullName>
    </recommendedName>
</protein>
<dbReference type="InterPro" id="IPR000175">
    <property type="entry name" value="Na/ntran_symport"/>
</dbReference>
<comment type="caution">
    <text evidence="13">The sequence shown here is derived from an EMBL/GenBank/DDBJ whole genome shotgun (WGS) entry which is preliminary data.</text>
</comment>
<keyword evidence="9" id="KW-0175">Coiled coil</keyword>
<feature type="transmembrane region" description="Helical" evidence="11">
    <location>
        <begin position="1041"/>
        <end position="1062"/>
    </location>
</feature>
<feature type="transmembrane region" description="Helical" evidence="11">
    <location>
        <begin position="87"/>
        <end position="109"/>
    </location>
</feature>
<feature type="transmembrane region" description="Helical" evidence="11">
    <location>
        <begin position="216"/>
        <end position="236"/>
    </location>
</feature>
<feature type="transmembrane region" description="Helical" evidence="11">
    <location>
        <begin position="487"/>
        <end position="507"/>
    </location>
</feature>
<keyword evidence="8" id="KW-0915">Sodium</keyword>
<keyword evidence="5" id="KW-0769">Symport</keyword>
<dbReference type="Pfam" id="PF22486">
    <property type="entry name" value="MATH_2"/>
    <property type="match status" value="1"/>
</dbReference>
<feature type="compositionally biased region" description="Acidic residues" evidence="10">
    <location>
        <begin position="1405"/>
        <end position="1418"/>
    </location>
</feature>
<feature type="binding site" evidence="8">
    <location>
        <position position="72"/>
    </location>
    <ligand>
        <name>Na(+)</name>
        <dbReference type="ChEBI" id="CHEBI:29101"/>
        <label>1</label>
    </ligand>
</feature>
<dbReference type="Gene3D" id="2.60.210.10">
    <property type="entry name" value="Apoptosis, Tumor Necrosis Factor Receptor Associated Protein 2, Chain A"/>
    <property type="match status" value="1"/>
</dbReference>
<accession>A0AAV7I9E3</accession>
<feature type="domain" description="MATH" evidence="12">
    <location>
        <begin position="850"/>
        <end position="955"/>
    </location>
</feature>
<sequence>MMNYNNATICRGYFYYSQRRQRPSCDRQRDGSRRNGSGGNEDEESEENPLGKWPHALSPALACLGCTLGLFNISRFSILSVQFGANFIVQFLVLSLVLGIPLLTLQVCLGQRLAAGAVDMWKISPVFHGVGIALLVAHALIGIYSIIGVSWMFVYFRDSFITKQDRYRWAEPFFLYREDTKPMNLSVSYKLHETVPDYFSGVVLQRHHLNEPSPGIVTLKFQVAFNLAVVWMIVFVSLSKGLRSYGKVVYVFTLVPVFGTLILCTKLLGLTPPGTINQLFPATVWSEFFINSKSWIAASSEVFLTWGVLGAAAMQIAAHNKYKNLLQRDTSLVIVLTIVVLLLSAFLANTCVQILRYHGYTYTTSSFEKISSYVFMRPINQAPPPGYGNTPERFMSHASFLLGQRTIKPGADLTAESGYQSLRLSTELVPATLALLGAEQVSPFWAVLFYFILILFGIAQQLAIWHCVITGIMAINAKMMKLWETTITFFSCACAYILGLPMATEIFSCALLDKMNNTIDFSPSSSSHQSIANCYYCNDAVDYEYLHKHVKTCGEILEECSCGDFVPRKNKIIHREQCQLNLTSGEIYQAVNSMSAALKDEENSRKKSEDQLVFMIRQLEDNVEYVTKLMDNLWKNVMEESCQEMARHRQQQFYLMNIDKKLNNLEEILNGVKERTSKNFQALAYRLDVIQGAITDNQQRELDNLNCEIRMEKLESELKDLKTFVAKESILISDIWDDHKQQINCIKHQLDLRLTEVKDSERKLQSVNDKIDLLIEELKCHSECIDKHEMVTKSLKFQLNSTIKRLEELMLSNLVQKNLLSSYNAVGNLNYFKNSREEIVTAIPITHGRLLWRIDNYCEKMIEAKEHEAVVNSPTFFSREYGYLLKMELYLNGRDRWKDRNIIGCLKVVEGPWDPLLEWPCTLRARVTLRDQDNSGNNVKKIVKTKATRLKDCNKSLRGTVGDCDCNVDSAIDMFIPHTWGIYVVYYLDYTIGGGWWIIILYLVQVGAVFGVRGRPHTGEAVVAELFSPTGRCLKHWAGPLLYFTWNVILPIMLMVLSITLFRSSNFRELYSYRRNGKDYWAVWSRQLGAAMQLIPILIIPAVAIIQTCRYLNNGPPDIFDRIQLLYRPSLEPESARRRLTQLRNNTTTSIHHDTTGILPTTSDVPFEDPPPKYTPPPSYTTATGARIAKMLRQSFRQSVRRIASVLGESSVARARPALQPPPPDYATVLVEMNHTIVPRDVPVIHTIESRPDVADVGPVSHRHSHSHSHSHSGPIMDIRIGSQTLDRVSRNTFDRCPVERTHSTIDRNRRRLHNTGSSNLTAADVANLLRSSIRRGTNKTHQTLQRSSLLNHQPAPPINAASIENLVTAAAPIGQDSLVFNKPLVSEHRVDSNDDNGNNVDNDINIDNDSNEDDNYQDNEEINDVDVNIDVDDVEKDKTVQME</sequence>
<dbReference type="InterPro" id="IPR002083">
    <property type="entry name" value="MATH/TRAF_dom"/>
</dbReference>